<reference evidence="1 2" key="1">
    <citation type="submission" date="2016-10" db="EMBL/GenBank/DDBJ databases">
        <authorList>
            <person name="de Groot N.N."/>
        </authorList>
    </citation>
    <scope>NUCLEOTIDE SEQUENCE [LARGE SCALE GENOMIC DNA]</scope>
    <source>
        <strain evidence="1 2">DSM 6059</strain>
    </source>
</reference>
<sequence length="89" mass="10001">MKICTKNHHHWSLLDSLPLDKNGFGRYKCAGCAYEKGYQAGENREETFNIDLDSLHETQSGSAQYKSPHAAFAQGYYDGISNTYSNECS</sequence>
<dbReference type="STRING" id="1123010.SAMN02745724_01556"/>
<dbReference type="AlphaFoldDB" id="A0A1I1IUN6"/>
<dbReference type="RefSeq" id="WP_091982461.1">
    <property type="nucleotide sequence ID" value="NZ_FOLO01000008.1"/>
</dbReference>
<name>A0A1I1IUN6_9GAMM</name>
<dbReference type="OrthoDB" id="1016222at2"/>
<protein>
    <submittedName>
        <fullName evidence="1">Uncharacterized protein</fullName>
    </submittedName>
</protein>
<dbReference type="EMBL" id="FOLO01000008">
    <property type="protein sequence ID" value="SFC38018.1"/>
    <property type="molecule type" value="Genomic_DNA"/>
</dbReference>
<accession>A0A1I1IUN6</accession>
<evidence type="ECO:0000313" key="1">
    <source>
        <dbReference type="EMBL" id="SFC38018.1"/>
    </source>
</evidence>
<gene>
    <name evidence="1" type="ORF">SAMN02745724_01556</name>
</gene>
<dbReference type="Proteomes" id="UP000198862">
    <property type="component" value="Unassembled WGS sequence"/>
</dbReference>
<organism evidence="1 2">
    <name type="scientific">Pseudoalteromonas denitrificans DSM 6059</name>
    <dbReference type="NCBI Taxonomy" id="1123010"/>
    <lineage>
        <taxon>Bacteria</taxon>
        <taxon>Pseudomonadati</taxon>
        <taxon>Pseudomonadota</taxon>
        <taxon>Gammaproteobacteria</taxon>
        <taxon>Alteromonadales</taxon>
        <taxon>Pseudoalteromonadaceae</taxon>
        <taxon>Pseudoalteromonas</taxon>
    </lineage>
</organism>
<keyword evidence="2" id="KW-1185">Reference proteome</keyword>
<evidence type="ECO:0000313" key="2">
    <source>
        <dbReference type="Proteomes" id="UP000198862"/>
    </source>
</evidence>
<proteinExistence type="predicted"/>